<dbReference type="Gene3D" id="3.40.50.720">
    <property type="entry name" value="NAD(P)-binding Rossmann-like Domain"/>
    <property type="match status" value="1"/>
</dbReference>
<dbReference type="AlphaFoldDB" id="A0AAD9S3C4"/>
<proteinExistence type="predicted"/>
<evidence type="ECO:0000313" key="9">
    <source>
        <dbReference type="EMBL" id="KAK2598223.1"/>
    </source>
</evidence>
<dbReference type="InterPro" id="IPR036291">
    <property type="entry name" value="NAD(P)-bd_dom_sf"/>
</dbReference>
<dbReference type="EC" id="1.1.1.24" evidence="5"/>
<dbReference type="InterPro" id="IPR046346">
    <property type="entry name" value="Aminoacid_DH-like_N_sf"/>
</dbReference>
<feature type="domain" description="Shikimate dehydrogenase substrate binding N-terminal" evidence="8">
    <location>
        <begin position="56"/>
        <end position="135"/>
    </location>
</feature>
<dbReference type="GO" id="GO:0004764">
    <property type="term" value="F:shikimate 3-dehydrogenase (NADP+) activity"/>
    <property type="evidence" value="ECO:0007669"/>
    <property type="project" value="InterPro"/>
</dbReference>
<evidence type="ECO:0000256" key="4">
    <source>
        <dbReference type="ARBA" id="ARBA00060524"/>
    </source>
</evidence>
<protein>
    <recommendedName>
        <fullName evidence="6">Quinate dehydrogenase</fullName>
        <ecNumber evidence="5">1.1.1.24</ecNumber>
    </recommendedName>
</protein>
<keyword evidence="10" id="KW-1185">Reference proteome</keyword>
<evidence type="ECO:0000256" key="7">
    <source>
        <dbReference type="SAM" id="MobiDB-lite"/>
    </source>
</evidence>
<reference evidence="9" key="1">
    <citation type="submission" date="2023-06" db="EMBL/GenBank/DDBJ databases">
        <authorList>
            <person name="Noh H."/>
        </authorList>
    </citation>
    <scope>NUCLEOTIDE SEQUENCE</scope>
    <source>
        <strain evidence="9">DUCC20226</strain>
    </source>
</reference>
<gene>
    <name evidence="9" type="ORF">N8I77_011649</name>
</gene>
<keyword evidence="1" id="KW-0672">Quinate metabolism</keyword>
<evidence type="ECO:0000256" key="6">
    <source>
        <dbReference type="ARBA" id="ARBA00071171"/>
    </source>
</evidence>
<evidence type="ECO:0000256" key="1">
    <source>
        <dbReference type="ARBA" id="ARBA00022911"/>
    </source>
</evidence>
<keyword evidence="3" id="KW-0520">NAD</keyword>
<dbReference type="GO" id="GO:0019632">
    <property type="term" value="P:shikimate metabolic process"/>
    <property type="evidence" value="ECO:0007669"/>
    <property type="project" value="TreeGrafter"/>
</dbReference>
<sequence length="360" mass="39554">MPHSVSLETPSTGIMATMTVSSRTTSGTTTRSATRRKAEQPTEAPNVDHLDRHGYLFGQKITASLSPLLHDTIYQEIGLNWAQVRLDSTDMDLFLQLRQHPKFYGAAVTMPHKVAILSHLDELTPECRAVGACNTMYIRDEPDSSSPTGFRRIFCGTNTDVVGVRESFLQNIPADKYDTVFRGRPGLVIGGGGAARSAVYALRQWLGATSIYLVNRDKAEVDAVIAECTERGYGDGLVHVETVEQARQLEGAGAIVACVPDFPPVTELEKQARAVTEVFLKEKEHKGAILEMCYNPTPFTALGKLAEDADWQVILGTEAMIWQGIEQDRYFTGRSTEELPVQKVKEVIGAQVALRAQARS</sequence>
<dbReference type="InterPro" id="IPR013708">
    <property type="entry name" value="Shikimate_DH-bd_N"/>
</dbReference>
<name>A0AAD9S3C4_PHOAM</name>
<dbReference type="EMBL" id="JAUJFL010000008">
    <property type="protein sequence ID" value="KAK2598223.1"/>
    <property type="molecule type" value="Genomic_DNA"/>
</dbReference>
<dbReference type="Proteomes" id="UP001265746">
    <property type="component" value="Unassembled WGS sequence"/>
</dbReference>
<dbReference type="Pfam" id="PF08501">
    <property type="entry name" value="Shikimate_dh_N"/>
    <property type="match status" value="1"/>
</dbReference>
<dbReference type="SUPFAM" id="SSF53223">
    <property type="entry name" value="Aminoacid dehydrogenase-like, N-terminal domain"/>
    <property type="match status" value="1"/>
</dbReference>
<dbReference type="FunFam" id="3.40.50.720:FF:000610">
    <property type="entry name" value="Quinate 5-dehydrogenase QutB"/>
    <property type="match status" value="1"/>
</dbReference>
<evidence type="ECO:0000256" key="2">
    <source>
        <dbReference type="ARBA" id="ARBA00023002"/>
    </source>
</evidence>
<dbReference type="GO" id="GO:0030266">
    <property type="term" value="F:quinate 3-dehydrogenase (NAD+) activity"/>
    <property type="evidence" value="ECO:0007669"/>
    <property type="project" value="UniProtKB-EC"/>
</dbReference>
<dbReference type="PANTHER" id="PTHR21089">
    <property type="entry name" value="SHIKIMATE DEHYDROGENASE"/>
    <property type="match status" value="1"/>
</dbReference>
<feature type="compositionally biased region" description="Low complexity" evidence="7">
    <location>
        <begin position="18"/>
        <end position="32"/>
    </location>
</feature>
<organism evidence="9 10">
    <name type="scientific">Phomopsis amygdali</name>
    <name type="common">Fusicoccum amygdali</name>
    <dbReference type="NCBI Taxonomy" id="1214568"/>
    <lineage>
        <taxon>Eukaryota</taxon>
        <taxon>Fungi</taxon>
        <taxon>Dikarya</taxon>
        <taxon>Ascomycota</taxon>
        <taxon>Pezizomycotina</taxon>
        <taxon>Sordariomycetes</taxon>
        <taxon>Sordariomycetidae</taxon>
        <taxon>Diaporthales</taxon>
        <taxon>Diaporthaceae</taxon>
        <taxon>Diaporthe</taxon>
    </lineage>
</organism>
<dbReference type="Gene3D" id="3.40.50.10860">
    <property type="entry name" value="Leucine Dehydrogenase, chain A, domain 1"/>
    <property type="match status" value="1"/>
</dbReference>
<feature type="region of interest" description="Disordered" evidence="7">
    <location>
        <begin position="18"/>
        <end position="49"/>
    </location>
</feature>
<evidence type="ECO:0000256" key="3">
    <source>
        <dbReference type="ARBA" id="ARBA00023027"/>
    </source>
</evidence>
<evidence type="ECO:0000259" key="8">
    <source>
        <dbReference type="Pfam" id="PF08501"/>
    </source>
</evidence>
<comment type="caution">
    <text evidence="9">The sequence shown here is derived from an EMBL/GenBank/DDBJ whole genome shotgun (WGS) entry which is preliminary data.</text>
</comment>
<dbReference type="PANTHER" id="PTHR21089:SF1">
    <property type="entry name" value="BIFUNCTIONAL 3-DEHYDROQUINATE DEHYDRATASE_SHIKIMATE DEHYDROGENASE, CHLOROPLASTIC"/>
    <property type="match status" value="1"/>
</dbReference>
<accession>A0AAD9S3C4</accession>
<comment type="pathway">
    <text evidence="4">Aromatic compound metabolism; 3,4-dihydroxybenzoate biosynthesis; 3-dehydroquinate from D-quinate (NAD(+) route): step 1/1.</text>
</comment>
<dbReference type="SUPFAM" id="SSF51735">
    <property type="entry name" value="NAD(P)-binding Rossmann-fold domains"/>
    <property type="match status" value="1"/>
</dbReference>
<keyword evidence="2" id="KW-0560">Oxidoreductase</keyword>
<dbReference type="GO" id="GO:0009423">
    <property type="term" value="P:chorismate biosynthetic process"/>
    <property type="evidence" value="ECO:0007669"/>
    <property type="project" value="TreeGrafter"/>
</dbReference>
<evidence type="ECO:0000313" key="10">
    <source>
        <dbReference type="Proteomes" id="UP001265746"/>
    </source>
</evidence>
<dbReference type="InterPro" id="IPR022893">
    <property type="entry name" value="Shikimate_DH_fam"/>
</dbReference>
<evidence type="ECO:0000256" key="5">
    <source>
        <dbReference type="ARBA" id="ARBA00066605"/>
    </source>
</evidence>
<dbReference type="CDD" id="cd01065">
    <property type="entry name" value="NAD_bind_Shikimate_DH"/>
    <property type="match status" value="1"/>
</dbReference>
<feature type="compositionally biased region" description="Basic and acidic residues" evidence="7">
    <location>
        <begin position="36"/>
        <end position="49"/>
    </location>
</feature>